<dbReference type="InterPro" id="IPR046357">
    <property type="entry name" value="PPIase_dom_sf"/>
</dbReference>
<evidence type="ECO:0000259" key="3">
    <source>
        <dbReference type="PROSITE" id="PS50198"/>
    </source>
</evidence>
<comment type="caution">
    <text evidence="4">The sequence shown here is derived from an EMBL/GenBank/DDBJ whole genome shotgun (WGS) entry which is preliminary data.</text>
</comment>
<evidence type="ECO:0000256" key="1">
    <source>
        <dbReference type="PROSITE-ProRule" id="PRU00278"/>
    </source>
</evidence>
<evidence type="ECO:0000313" key="5">
    <source>
        <dbReference type="Proteomes" id="UP001189429"/>
    </source>
</evidence>
<dbReference type="Gene3D" id="3.10.50.40">
    <property type="match status" value="1"/>
</dbReference>
<keyword evidence="1 2" id="KW-0697">Rotamase</keyword>
<dbReference type="Pfam" id="PF00639">
    <property type="entry name" value="Rotamase"/>
    <property type="match status" value="1"/>
</dbReference>
<name>A0ABN9QS31_9DINO</name>
<dbReference type="EMBL" id="CAUYUJ010004139">
    <property type="protein sequence ID" value="CAK0808322.1"/>
    <property type="molecule type" value="Genomic_DNA"/>
</dbReference>
<evidence type="ECO:0000313" key="4">
    <source>
        <dbReference type="EMBL" id="CAK0808322.1"/>
    </source>
</evidence>
<protein>
    <recommendedName>
        <fullName evidence="2">Peptidyl-prolyl cis-trans isomerase</fullName>
        <ecNumber evidence="2">5.2.1.8</ecNumber>
    </recommendedName>
</protein>
<keyword evidence="5" id="KW-1185">Reference proteome</keyword>
<dbReference type="SUPFAM" id="SSF54534">
    <property type="entry name" value="FKBP-like"/>
    <property type="match status" value="1"/>
</dbReference>
<dbReference type="EC" id="5.2.1.8" evidence="2"/>
<dbReference type="PROSITE" id="PS50198">
    <property type="entry name" value="PPIC_PPIASE_2"/>
    <property type="match status" value="1"/>
</dbReference>
<proteinExistence type="predicted"/>
<gene>
    <name evidence="4" type="ORF">PCOR1329_LOCUS13957</name>
</gene>
<reference evidence="4" key="1">
    <citation type="submission" date="2023-10" db="EMBL/GenBank/DDBJ databases">
        <authorList>
            <person name="Chen Y."/>
            <person name="Shah S."/>
            <person name="Dougan E. K."/>
            <person name="Thang M."/>
            <person name="Chan C."/>
        </authorList>
    </citation>
    <scope>NUCLEOTIDE SEQUENCE [LARGE SCALE GENOMIC DNA]</scope>
</reference>
<comment type="catalytic activity">
    <reaction evidence="2">
        <text>[protein]-peptidylproline (omega=180) = [protein]-peptidylproline (omega=0)</text>
        <dbReference type="Rhea" id="RHEA:16237"/>
        <dbReference type="Rhea" id="RHEA-COMP:10747"/>
        <dbReference type="Rhea" id="RHEA-COMP:10748"/>
        <dbReference type="ChEBI" id="CHEBI:83833"/>
        <dbReference type="ChEBI" id="CHEBI:83834"/>
        <dbReference type="EC" id="5.2.1.8"/>
    </reaction>
</comment>
<feature type="domain" description="PpiC" evidence="3">
    <location>
        <begin position="1"/>
        <end position="68"/>
    </location>
</feature>
<evidence type="ECO:0000256" key="2">
    <source>
        <dbReference type="RuleBase" id="RU363014"/>
    </source>
</evidence>
<feature type="non-terminal residue" evidence="4">
    <location>
        <position position="1"/>
    </location>
</feature>
<dbReference type="Proteomes" id="UP001189429">
    <property type="component" value="Unassembled WGS sequence"/>
</dbReference>
<accession>A0ABN9QS31</accession>
<dbReference type="InterPro" id="IPR000297">
    <property type="entry name" value="PPIase_PpiC"/>
</dbReference>
<keyword evidence="1 2" id="KW-0413">Isomerase</keyword>
<organism evidence="4 5">
    <name type="scientific">Prorocentrum cordatum</name>
    <dbReference type="NCBI Taxonomy" id="2364126"/>
    <lineage>
        <taxon>Eukaryota</taxon>
        <taxon>Sar</taxon>
        <taxon>Alveolata</taxon>
        <taxon>Dinophyceae</taxon>
        <taxon>Prorocentrales</taxon>
        <taxon>Prorocentraceae</taxon>
        <taxon>Prorocentrum</taxon>
    </lineage>
</organism>
<sequence length="68" mass="7629">VFTQRCRDLSECQSCLKARDMAGDLGWVKRTETKFGEAFHAVAFSLQINELSDLVDSDQGIHVLLRTA</sequence>